<accession>A0AA88YIN1</accession>
<sequence>MNRNQSNLQFGFTKDTSPAIAALLVSEAALDSKQRRVPFILGTLDSQKAFDVVHHDILLDKLYHTGINLSVWKLVKGMYEGLTSKVKYSQIFHI</sequence>
<dbReference type="EMBL" id="VSWD01000006">
    <property type="protein sequence ID" value="KAK3100138.1"/>
    <property type="molecule type" value="Genomic_DNA"/>
</dbReference>
<evidence type="ECO:0008006" key="3">
    <source>
        <dbReference type="Google" id="ProtNLM"/>
    </source>
</evidence>
<organism evidence="1 2">
    <name type="scientific">Pinctada imbricata</name>
    <name type="common">Atlantic pearl-oyster</name>
    <name type="synonym">Pinctada martensii</name>
    <dbReference type="NCBI Taxonomy" id="66713"/>
    <lineage>
        <taxon>Eukaryota</taxon>
        <taxon>Metazoa</taxon>
        <taxon>Spiralia</taxon>
        <taxon>Lophotrochozoa</taxon>
        <taxon>Mollusca</taxon>
        <taxon>Bivalvia</taxon>
        <taxon>Autobranchia</taxon>
        <taxon>Pteriomorphia</taxon>
        <taxon>Pterioida</taxon>
        <taxon>Pterioidea</taxon>
        <taxon>Pteriidae</taxon>
        <taxon>Pinctada</taxon>
    </lineage>
</organism>
<dbReference type="AlphaFoldDB" id="A0AA88YIN1"/>
<keyword evidence="2" id="KW-1185">Reference proteome</keyword>
<evidence type="ECO:0000313" key="2">
    <source>
        <dbReference type="Proteomes" id="UP001186944"/>
    </source>
</evidence>
<comment type="caution">
    <text evidence="1">The sequence shown here is derived from an EMBL/GenBank/DDBJ whole genome shotgun (WGS) entry which is preliminary data.</text>
</comment>
<evidence type="ECO:0000313" key="1">
    <source>
        <dbReference type="EMBL" id="KAK3100138.1"/>
    </source>
</evidence>
<reference evidence="1" key="1">
    <citation type="submission" date="2019-08" db="EMBL/GenBank/DDBJ databases">
        <title>The improved chromosome-level genome for the pearl oyster Pinctada fucata martensii using PacBio sequencing and Hi-C.</title>
        <authorList>
            <person name="Zheng Z."/>
        </authorList>
    </citation>
    <scope>NUCLEOTIDE SEQUENCE</scope>
    <source>
        <strain evidence="1">ZZ-2019</strain>
        <tissue evidence="1">Adductor muscle</tissue>
    </source>
</reference>
<name>A0AA88YIN1_PINIB</name>
<proteinExistence type="predicted"/>
<protein>
    <recommendedName>
        <fullName evidence="3">Reverse transcriptase domain-containing protein</fullName>
    </recommendedName>
</protein>
<dbReference type="Proteomes" id="UP001186944">
    <property type="component" value="Unassembled WGS sequence"/>
</dbReference>
<gene>
    <name evidence="1" type="ORF">FSP39_015233</name>
</gene>